<evidence type="ECO:0000313" key="1">
    <source>
        <dbReference type="EMBL" id="KIF46822.1"/>
    </source>
</evidence>
<organism evidence="1 2">
    <name type="scientific">Vibrio owensii CAIM 1854 = LMG 25443</name>
    <dbReference type="NCBI Taxonomy" id="1229493"/>
    <lineage>
        <taxon>Bacteria</taxon>
        <taxon>Pseudomonadati</taxon>
        <taxon>Pseudomonadota</taxon>
        <taxon>Gammaproteobacteria</taxon>
        <taxon>Vibrionales</taxon>
        <taxon>Vibrionaceae</taxon>
        <taxon>Vibrio</taxon>
    </lineage>
</organism>
<dbReference type="Proteomes" id="UP000031586">
    <property type="component" value="Unassembled WGS sequence"/>
</dbReference>
<protein>
    <recommendedName>
        <fullName evidence="3">Apea-like HEPN domain-containing protein</fullName>
    </recommendedName>
</protein>
<proteinExistence type="predicted"/>
<evidence type="ECO:0008006" key="3">
    <source>
        <dbReference type="Google" id="ProtNLM"/>
    </source>
</evidence>
<name>A0A0C1VS45_9VIBR</name>
<sequence length="280" mass="31079">MLEFWTVNLLLPSDSNKLTFTTPSGLWELNQAKNFLAIKQAISQGQCGHTYELDVNVSLSGNGSAACDACLDDLIPILLGSSYLSGLSVTIKHSRPYSDVSILQPSDYWPRERAMGTGQFCVVDDKDFVHKLEVIANNWGRVNSSEKVMILLHHWLDALSCWSFEDFYLSATTLLQIIAATEKSVTGRHLYYFDAVVSASARVGITPLSDDFKNMRNNLIHEGRLLGGSFTGTNLDDCAQVASDLMNWFDQYIHAVFGLGAVSNPRFSKNNFNSLNSYTL</sequence>
<reference evidence="1 2" key="1">
    <citation type="submission" date="2014-07" db="EMBL/GenBank/DDBJ databases">
        <title>Unique and conserved regions in Vibrio harveyi and related species in comparison with the shrimp pathogen Vibrio harveyi CAIM 1792.</title>
        <authorList>
            <person name="Espinoza-Valles I."/>
            <person name="Vora G."/>
            <person name="Leekitcharoenphon P."/>
            <person name="Ussery D."/>
            <person name="Hoj L."/>
            <person name="Gomez-Gil B."/>
        </authorList>
    </citation>
    <scope>NUCLEOTIDE SEQUENCE [LARGE SCALE GENOMIC DNA]</scope>
    <source>
        <strain evidence="2">CAIM 1854 / LMG 25443</strain>
    </source>
</reference>
<dbReference type="PATRIC" id="fig|1229493.5.peg.5529"/>
<dbReference type="AlphaFoldDB" id="A0A0C1VS45"/>
<dbReference type="EMBL" id="JPRD01000072">
    <property type="protein sequence ID" value="KIF46822.1"/>
    <property type="molecule type" value="Genomic_DNA"/>
</dbReference>
<evidence type="ECO:0000313" key="2">
    <source>
        <dbReference type="Proteomes" id="UP000031586"/>
    </source>
</evidence>
<accession>A0A0C1VS45</accession>
<gene>
    <name evidence="1" type="ORF">H735_28530</name>
</gene>
<comment type="caution">
    <text evidence="1">The sequence shown here is derived from an EMBL/GenBank/DDBJ whole genome shotgun (WGS) entry which is preliminary data.</text>
</comment>
<dbReference type="RefSeq" id="WP_020198236.1">
    <property type="nucleotide sequence ID" value="NZ_BAOH01000431.1"/>
</dbReference>